<proteinExistence type="predicted"/>
<comment type="caution">
    <text evidence="1">The sequence shown here is derived from an EMBL/GenBank/DDBJ whole genome shotgun (WGS) entry which is preliminary data.</text>
</comment>
<dbReference type="PANTHER" id="PTHR34387:SF2">
    <property type="entry name" value="SLR1258 PROTEIN"/>
    <property type="match status" value="1"/>
</dbReference>
<accession>A0ABQ5VWF6</accession>
<dbReference type="InterPro" id="IPR007497">
    <property type="entry name" value="SIMPL/DUF541"/>
</dbReference>
<dbReference type="InterPro" id="IPR052022">
    <property type="entry name" value="26kDa_periplasmic_antigen"/>
</dbReference>
<reference evidence="2" key="1">
    <citation type="journal article" date="2019" name="Int. J. Syst. Evol. Microbiol.">
        <title>The Global Catalogue of Microorganisms (GCM) 10K type strain sequencing project: providing services to taxonomists for standard genome sequencing and annotation.</title>
        <authorList>
            <consortium name="The Broad Institute Genomics Platform"/>
            <consortium name="The Broad Institute Genome Sequencing Center for Infectious Disease"/>
            <person name="Wu L."/>
            <person name="Ma J."/>
        </authorList>
    </citation>
    <scope>NUCLEOTIDE SEQUENCE [LARGE SCALE GENOMIC DNA]</scope>
    <source>
        <strain evidence="2">NBRC 110140</strain>
    </source>
</reference>
<dbReference type="Gene3D" id="3.30.110.170">
    <property type="entry name" value="Protein of unknown function (DUF541), domain 1"/>
    <property type="match status" value="1"/>
</dbReference>
<dbReference type="Pfam" id="PF04402">
    <property type="entry name" value="SIMPL"/>
    <property type="match status" value="1"/>
</dbReference>
<evidence type="ECO:0000313" key="2">
    <source>
        <dbReference type="Proteomes" id="UP001156694"/>
    </source>
</evidence>
<name>A0ABQ5VWF6_9RHOB</name>
<keyword evidence="2" id="KW-1185">Reference proteome</keyword>
<dbReference type="PANTHER" id="PTHR34387">
    <property type="entry name" value="SLR1258 PROTEIN"/>
    <property type="match status" value="1"/>
</dbReference>
<sequence length="235" mass="25239">MNSISTILGAGLLGLGVAAAGYFVSNTTLNERTGANTAQVKGLSERIVPADVGTWNLHYASTGFDYNAVGATFEIAETNAARIREILTDAGFTPDEFAFAPLRKSDYTERDHQGNVTRQYFTVGGSVRISTNSPEKIAPARGPVFMLATEGIDVSENGIEYEFTKLNDIKPDMLREATENARIAANEFAANAGVSVGGIQNASQGGFQIRTVNNSTSELNKLVRVVTNITFYLEN</sequence>
<dbReference type="PIRSF" id="PIRSF029033">
    <property type="entry name" value="UCP029033"/>
    <property type="match status" value="1"/>
</dbReference>
<protein>
    <submittedName>
        <fullName evidence="1">SIMPL domain-containing protein</fullName>
    </submittedName>
</protein>
<dbReference type="EMBL" id="BSNN01000004">
    <property type="protein sequence ID" value="GLQ35776.1"/>
    <property type="molecule type" value="Genomic_DNA"/>
</dbReference>
<dbReference type="Proteomes" id="UP001156694">
    <property type="component" value="Unassembled WGS sequence"/>
</dbReference>
<dbReference type="RefSeq" id="WP_284378665.1">
    <property type="nucleotide sequence ID" value="NZ_BSNN01000004.1"/>
</dbReference>
<dbReference type="InterPro" id="IPR016907">
    <property type="entry name" value="UCP029033"/>
</dbReference>
<evidence type="ECO:0000313" key="1">
    <source>
        <dbReference type="EMBL" id="GLQ35776.1"/>
    </source>
</evidence>
<gene>
    <name evidence="1" type="ORF">GCM10007939_20590</name>
</gene>
<organism evidence="1 2">
    <name type="scientific">Amylibacter marinus</name>
    <dbReference type="NCBI Taxonomy" id="1475483"/>
    <lineage>
        <taxon>Bacteria</taxon>
        <taxon>Pseudomonadati</taxon>
        <taxon>Pseudomonadota</taxon>
        <taxon>Alphaproteobacteria</taxon>
        <taxon>Rhodobacterales</taxon>
        <taxon>Paracoccaceae</taxon>
        <taxon>Amylibacter</taxon>
    </lineage>
</organism>